<organism evidence="4 5">
    <name type="scientific">Coniochaeta hoffmannii</name>
    <dbReference type="NCBI Taxonomy" id="91930"/>
    <lineage>
        <taxon>Eukaryota</taxon>
        <taxon>Fungi</taxon>
        <taxon>Dikarya</taxon>
        <taxon>Ascomycota</taxon>
        <taxon>Pezizomycotina</taxon>
        <taxon>Sordariomycetes</taxon>
        <taxon>Sordariomycetidae</taxon>
        <taxon>Coniochaetales</taxon>
        <taxon>Coniochaetaceae</taxon>
        <taxon>Coniochaeta</taxon>
    </lineage>
</organism>
<dbReference type="AlphaFoldDB" id="A0AA38RW06"/>
<gene>
    <name evidence="4" type="ORF">NKR19_g4775</name>
</gene>
<feature type="domain" description="RING-type" evidence="3">
    <location>
        <begin position="141"/>
        <end position="199"/>
    </location>
</feature>
<dbReference type="EMBL" id="JANBVN010000061">
    <property type="protein sequence ID" value="KAJ9151665.1"/>
    <property type="molecule type" value="Genomic_DNA"/>
</dbReference>
<dbReference type="InterPro" id="IPR048335">
    <property type="entry name" value="Pellino_RING"/>
</dbReference>
<feature type="region of interest" description="Disordered" evidence="2">
    <location>
        <begin position="90"/>
        <end position="120"/>
    </location>
</feature>
<evidence type="ECO:0000313" key="5">
    <source>
        <dbReference type="Proteomes" id="UP001174691"/>
    </source>
</evidence>
<keyword evidence="1" id="KW-0863">Zinc-finger</keyword>
<dbReference type="PROSITE" id="PS50089">
    <property type="entry name" value="ZF_RING_2"/>
    <property type="match status" value="1"/>
</dbReference>
<reference evidence="4" key="1">
    <citation type="submission" date="2022-07" db="EMBL/GenBank/DDBJ databases">
        <title>Fungi with potential for degradation of polypropylene.</title>
        <authorList>
            <person name="Gostincar C."/>
        </authorList>
    </citation>
    <scope>NUCLEOTIDE SEQUENCE</scope>
    <source>
        <strain evidence="4">EXF-13287</strain>
    </source>
</reference>
<feature type="compositionally biased region" description="Acidic residues" evidence="2">
    <location>
        <begin position="104"/>
        <end position="117"/>
    </location>
</feature>
<dbReference type="SUPFAM" id="SSF57850">
    <property type="entry name" value="RING/U-box"/>
    <property type="match status" value="1"/>
</dbReference>
<dbReference type="InterPro" id="IPR013083">
    <property type="entry name" value="Znf_RING/FYVE/PHD"/>
</dbReference>
<keyword evidence="1" id="KW-0479">Metal-binding</keyword>
<dbReference type="InterPro" id="IPR001841">
    <property type="entry name" value="Znf_RING"/>
</dbReference>
<evidence type="ECO:0000256" key="2">
    <source>
        <dbReference type="SAM" id="MobiDB-lite"/>
    </source>
</evidence>
<dbReference type="Proteomes" id="UP001174691">
    <property type="component" value="Unassembled WGS sequence"/>
</dbReference>
<name>A0AA38RW06_9PEZI</name>
<accession>A0AA38RW06</accession>
<evidence type="ECO:0000256" key="1">
    <source>
        <dbReference type="PROSITE-ProRule" id="PRU00175"/>
    </source>
</evidence>
<evidence type="ECO:0000259" key="3">
    <source>
        <dbReference type="PROSITE" id="PS50089"/>
    </source>
</evidence>
<dbReference type="GO" id="GO:0008270">
    <property type="term" value="F:zinc ion binding"/>
    <property type="evidence" value="ECO:0007669"/>
    <property type="project" value="UniProtKB-KW"/>
</dbReference>
<dbReference type="Pfam" id="PF20723">
    <property type="entry name" value="Pellino_RING"/>
    <property type="match status" value="1"/>
</dbReference>
<proteinExistence type="predicted"/>
<keyword evidence="5" id="KW-1185">Reference proteome</keyword>
<dbReference type="Gene3D" id="3.30.40.10">
    <property type="entry name" value="Zinc/RING finger domain, C3HC4 (zinc finger)"/>
    <property type="match status" value="1"/>
</dbReference>
<protein>
    <recommendedName>
        <fullName evidence="3">RING-type domain-containing protein</fullName>
    </recommendedName>
</protein>
<sequence>MDHHREEELTQQARNLLALFDEVDRQEELEREEELTMQERGVRWGITIERVGPGFRAALVWVGEADETVIEPIQAPVQQALDALSRVVAEEDEAAQDAAGGDQVGDDGDDNNDDSDPEFFWPNIQKYIENPAAGQKPSIKCGICLQGLFHPGMCFSSSRHHREPLEVLNCGHVIGRRCWGNVVVTAIRGGNQPACPLCREKQRTWFWRFDIGEAGVWQRTDR</sequence>
<keyword evidence="1" id="KW-0862">Zinc</keyword>
<evidence type="ECO:0000313" key="4">
    <source>
        <dbReference type="EMBL" id="KAJ9151665.1"/>
    </source>
</evidence>
<comment type="caution">
    <text evidence="4">The sequence shown here is derived from an EMBL/GenBank/DDBJ whole genome shotgun (WGS) entry which is preliminary data.</text>
</comment>